<feature type="compositionally biased region" description="Basic and acidic residues" evidence="1">
    <location>
        <begin position="176"/>
        <end position="185"/>
    </location>
</feature>
<protein>
    <submittedName>
        <fullName evidence="2">Uncharacterized protein</fullName>
    </submittedName>
</protein>
<evidence type="ECO:0000313" key="3">
    <source>
        <dbReference type="Proteomes" id="UP001605036"/>
    </source>
</evidence>
<gene>
    <name evidence="2" type="ORF">R1flu_021867</name>
</gene>
<comment type="caution">
    <text evidence="2">The sequence shown here is derived from an EMBL/GenBank/DDBJ whole genome shotgun (WGS) entry which is preliminary data.</text>
</comment>
<keyword evidence="3" id="KW-1185">Reference proteome</keyword>
<sequence length="185" mass="19708">MDMLSQVPNSQVLLNVQTDAVTNSGNQHYELNLAEGQFGLNPLHNLHLSATAPITHHVSMQPEAQQNGGETSWQQKSIRFPTTVGPSGLLFSGTEGTIQFGNPSMSNANAHLTGLPQGEVGPLHGYPLRIIGSPAAAAHTATPAPILAPTFHPRTLLSTQLQPPNPNHQVGTENDNQAREESSFC</sequence>
<dbReference type="AlphaFoldDB" id="A0ABD1ZTK1"/>
<evidence type="ECO:0000256" key="1">
    <source>
        <dbReference type="SAM" id="MobiDB-lite"/>
    </source>
</evidence>
<organism evidence="2 3">
    <name type="scientific">Riccia fluitans</name>
    <dbReference type="NCBI Taxonomy" id="41844"/>
    <lineage>
        <taxon>Eukaryota</taxon>
        <taxon>Viridiplantae</taxon>
        <taxon>Streptophyta</taxon>
        <taxon>Embryophyta</taxon>
        <taxon>Marchantiophyta</taxon>
        <taxon>Marchantiopsida</taxon>
        <taxon>Marchantiidae</taxon>
        <taxon>Marchantiales</taxon>
        <taxon>Ricciaceae</taxon>
        <taxon>Riccia</taxon>
    </lineage>
</organism>
<accession>A0ABD1ZTK1</accession>
<evidence type="ECO:0000313" key="2">
    <source>
        <dbReference type="EMBL" id="KAL2653739.1"/>
    </source>
</evidence>
<proteinExistence type="predicted"/>
<dbReference type="EMBL" id="JBHFFA010000001">
    <property type="protein sequence ID" value="KAL2653739.1"/>
    <property type="molecule type" value="Genomic_DNA"/>
</dbReference>
<dbReference type="Proteomes" id="UP001605036">
    <property type="component" value="Unassembled WGS sequence"/>
</dbReference>
<reference evidence="2 3" key="1">
    <citation type="submission" date="2024-09" db="EMBL/GenBank/DDBJ databases">
        <title>Chromosome-scale assembly of Riccia fluitans.</title>
        <authorList>
            <person name="Paukszto L."/>
            <person name="Sawicki J."/>
            <person name="Karawczyk K."/>
            <person name="Piernik-Szablinska J."/>
            <person name="Szczecinska M."/>
            <person name="Mazdziarz M."/>
        </authorList>
    </citation>
    <scope>NUCLEOTIDE SEQUENCE [LARGE SCALE GENOMIC DNA]</scope>
    <source>
        <strain evidence="2">Rf_01</strain>
        <tissue evidence="2">Aerial parts of the thallus</tissue>
    </source>
</reference>
<name>A0ABD1ZTK1_9MARC</name>
<feature type="region of interest" description="Disordered" evidence="1">
    <location>
        <begin position="157"/>
        <end position="185"/>
    </location>
</feature>
<feature type="compositionally biased region" description="Polar residues" evidence="1">
    <location>
        <begin position="157"/>
        <end position="175"/>
    </location>
</feature>